<dbReference type="AlphaFoldDB" id="A0A238USW8"/>
<keyword evidence="7" id="KW-0406">Ion transport</keyword>
<dbReference type="GO" id="GO:0005886">
    <property type="term" value="C:plasma membrane"/>
    <property type="evidence" value="ECO:0007669"/>
    <property type="project" value="UniProtKB-SubCell"/>
</dbReference>
<evidence type="ECO:0000259" key="15">
    <source>
        <dbReference type="Pfam" id="PF20501"/>
    </source>
</evidence>
<evidence type="ECO:0000259" key="12">
    <source>
        <dbReference type="Pfam" id="PF00361"/>
    </source>
</evidence>
<dbReference type="PANTHER" id="PTHR43373:SF1">
    <property type="entry name" value="NA(+)_H(+) ANTIPORTER SUBUNIT A"/>
    <property type="match status" value="1"/>
</dbReference>
<dbReference type="InterPro" id="IPR046806">
    <property type="entry name" value="MrpA_C/MbhE"/>
</dbReference>
<feature type="domain" description="MrpA C-terminal/MbhD" evidence="14">
    <location>
        <begin position="609"/>
        <end position="673"/>
    </location>
</feature>
<feature type="domain" description="MrpA C-terminal/MbhE" evidence="15">
    <location>
        <begin position="707"/>
        <end position="778"/>
    </location>
</feature>
<keyword evidence="3" id="KW-0050">Antiport</keyword>
<proteinExistence type="predicted"/>
<feature type="transmembrane region" description="Helical" evidence="11">
    <location>
        <begin position="171"/>
        <end position="193"/>
    </location>
</feature>
<feature type="transmembrane region" description="Helical" evidence="11">
    <location>
        <begin position="702"/>
        <end position="719"/>
    </location>
</feature>
<keyword evidence="5 9" id="KW-0812">Transmembrane</keyword>
<dbReference type="GO" id="GO:0006811">
    <property type="term" value="P:monoatomic ion transport"/>
    <property type="evidence" value="ECO:0007669"/>
    <property type="project" value="UniProtKB-KW"/>
</dbReference>
<dbReference type="InterPro" id="IPR001750">
    <property type="entry name" value="ND/Mrp_TM"/>
</dbReference>
<dbReference type="Pfam" id="PF13244">
    <property type="entry name" value="MbhD"/>
    <property type="match status" value="1"/>
</dbReference>
<evidence type="ECO:0000256" key="11">
    <source>
        <dbReference type="SAM" id="Phobius"/>
    </source>
</evidence>
<evidence type="ECO:0000256" key="9">
    <source>
        <dbReference type="RuleBase" id="RU000320"/>
    </source>
</evidence>
<dbReference type="EMBL" id="FZNO01000001">
    <property type="protein sequence ID" value="SNR25128.1"/>
    <property type="molecule type" value="Genomic_DNA"/>
</dbReference>
<dbReference type="Proteomes" id="UP000198403">
    <property type="component" value="Unassembled WGS sequence"/>
</dbReference>
<evidence type="ECO:0000256" key="8">
    <source>
        <dbReference type="ARBA" id="ARBA00023136"/>
    </source>
</evidence>
<dbReference type="InterPro" id="IPR001516">
    <property type="entry name" value="Proton_antipo_N"/>
</dbReference>
<feature type="transmembrane region" description="Helical" evidence="11">
    <location>
        <begin position="277"/>
        <end position="298"/>
    </location>
</feature>
<feature type="domain" description="NADH:quinone oxidoreductase/Mrp antiporter transmembrane" evidence="12">
    <location>
        <begin position="136"/>
        <end position="423"/>
    </location>
</feature>
<feature type="transmembrane region" description="Helical" evidence="11">
    <location>
        <begin position="449"/>
        <end position="471"/>
    </location>
</feature>
<dbReference type="Pfam" id="PF20501">
    <property type="entry name" value="MbhE"/>
    <property type="match status" value="1"/>
</dbReference>
<accession>A0A238USW8</accession>
<evidence type="ECO:0000256" key="5">
    <source>
        <dbReference type="ARBA" id="ARBA00022692"/>
    </source>
</evidence>
<evidence type="ECO:0000313" key="16">
    <source>
        <dbReference type="EMBL" id="SNR25128.1"/>
    </source>
</evidence>
<feature type="transmembrane region" description="Helical" evidence="11">
    <location>
        <begin position="213"/>
        <end position="237"/>
    </location>
</feature>
<keyword evidence="2" id="KW-0813">Transport</keyword>
<evidence type="ECO:0000313" key="17">
    <source>
        <dbReference type="Proteomes" id="UP000198403"/>
    </source>
</evidence>
<protein>
    <submittedName>
        <fullName evidence="16">Multisubunit sodium/proton antiporter, MrpA subunit</fullName>
    </submittedName>
</protein>
<keyword evidence="6 11" id="KW-1133">Transmembrane helix</keyword>
<gene>
    <name evidence="16" type="ORF">SAMN06272737_101324</name>
</gene>
<dbReference type="Pfam" id="PF00662">
    <property type="entry name" value="Proton_antipo_N"/>
    <property type="match status" value="1"/>
</dbReference>
<feature type="transmembrane region" description="Helical" evidence="11">
    <location>
        <begin position="567"/>
        <end position="589"/>
    </location>
</feature>
<dbReference type="InterPro" id="IPR025383">
    <property type="entry name" value="MrpA_C/MbhD"/>
</dbReference>
<dbReference type="RefSeq" id="WP_089334805.1">
    <property type="nucleotide sequence ID" value="NZ_FZNO01000001.1"/>
</dbReference>
<evidence type="ECO:0000256" key="10">
    <source>
        <dbReference type="SAM" id="MobiDB-lite"/>
    </source>
</evidence>
<feature type="transmembrane region" description="Helical" evidence="11">
    <location>
        <begin position="649"/>
        <end position="669"/>
    </location>
</feature>
<comment type="subcellular location">
    <subcellularLocation>
        <location evidence="1">Cell membrane</location>
        <topology evidence="1">Multi-pass membrane protein</topology>
    </subcellularLocation>
    <subcellularLocation>
        <location evidence="9">Membrane</location>
        <topology evidence="9">Multi-pass membrane protein</topology>
    </subcellularLocation>
</comment>
<dbReference type="GO" id="GO:0015297">
    <property type="term" value="F:antiporter activity"/>
    <property type="evidence" value="ECO:0007669"/>
    <property type="project" value="UniProtKB-KW"/>
</dbReference>
<organism evidence="16 17">
    <name type="scientific">Blastococcus mobilis</name>
    <dbReference type="NCBI Taxonomy" id="1938746"/>
    <lineage>
        <taxon>Bacteria</taxon>
        <taxon>Bacillati</taxon>
        <taxon>Actinomycetota</taxon>
        <taxon>Actinomycetes</taxon>
        <taxon>Geodermatophilales</taxon>
        <taxon>Geodermatophilaceae</taxon>
        <taxon>Blastococcus</taxon>
    </lineage>
</organism>
<evidence type="ECO:0000259" key="14">
    <source>
        <dbReference type="Pfam" id="PF13244"/>
    </source>
</evidence>
<sequence>MGDVPAGHENLATAPESSAPPAPTRRASRSGDRQGWASCALAAAGFVVCLVGWLQGGASSDWPWMPSLDLRLSFALDGLGALYALLATGIGVLVFAYGTAYLSLHLAHQERATAERWRFWPWMALFAAAMVGLATAQDLVLLFLFFDVTAVCSYFLIGFDRDEQQAHRAALMALLVTVVSAVALLIAAVLLYAEYGTFSIPELVDRVDSGTTTTVAAALLAVAGLGKSAQVPLHFWLPRAMAAPTPVSAYLHSAAMVAAGVLLLGRVHPLLARSDAVLTGLLVVGTASIVVGGVLALSQDVLKQVLAYSTISQYGYVVVLYGIGGATASGAAAFYVLAHGIAKSALFMTAGAVTMATGQDRLSRLGGLGRRSPLLAAAAGVAAANLAGLPLTAGFFKDELFFEAAHGAGSVTTVIAVLAAGLTLAYIGRFWMLLFLGRPRTDPSPVPRLLTAPITVLAVASVLVGVVPQLFAGLAADAGSVTNAAPVDVSPGYHLDARPANLMALSAWALGVLVLVFPGTARAGSLALARAGDRIGPQRIYTRLLRASFRLSGALHAREVLDLRSSVAAVLVPAGLLMALAFAATPTVGAYAVGSPAGSDWLILPLLGLVLVAACVTARAGTRLGMVLALSVVGFALAAVYALNSAPDVALVAVVVETMITLVFLAALARLPRAASAARPGHLHVDVGAEAPLRGARWRNPLAAGVAGLAALAGIWGFLSEPDVTPGLAEELIRRTPEAHGQDVVTVTITDFRGLDTLAEITVLLIAVVGVATLVRKGRLW</sequence>
<evidence type="ECO:0000256" key="2">
    <source>
        <dbReference type="ARBA" id="ARBA00022448"/>
    </source>
</evidence>
<evidence type="ECO:0000256" key="1">
    <source>
        <dbReference type="ARBA" id="ARBA00004651"/>
    </source>
</evidence>
<feature type="transmembrane region" description="Helical" evidence="11">
    <location>
        <begin position="35"/>
        <end position="54"/>
    </location>
</feature>
<keyword evidence="17" id="KW-1185">Reference proteome</keyword>
<dbReference type="PANTHER" id="PTHR43373">
    <property type="entry name" value="NA(+)/H(+) ANTIPORTER SUBUNIT"/>
    <property type="match status" value="1"/>
</dbReference>
<keyword evidence="4" id="KW-1003">Cell membrane</keyword>
<feature type="domain" description="NADH-Ubiquinone oxidoreductase (complex I) chain 5 N-terminal" evidence="13">
    <location>
        <begin position="65"/>
        <end position="103"/>
    </location>
</feature>
<keyword evidence="8 11" id="KW-0472">Membrane</keyword>
<feature type="transmembrane region" description="Helical" evidence="11">
    <location>
        <begin position="249"/>
        <end position="271"/>
    </location>
</feature>
<feature type="transmembrane region" description="Helical" evidence="11">
    <location>
        <begin position="374"/>
        <end position="396"/>
    </location>
</feature>
<feature type="region of interest" description="Disordered" evidence="10">
    <location>
        <begin position="1"/>
        <end position="31"/>
    </location>
</feature>
<evidence type="ECO:0000256" key="7">
    <source>
        <dbReference type="ARBA" id="ARBA00023065"/>
    </source>
</evidence>
<reference evidence="16 17" key="1">
    <citation type="submission" date="2017-06" db="EMBL/GenBank/DDBJ databases">
        <authorList>
            <person name="Kim H.J."/>
            <person name="Triplett B.A."/>
        </authorList>
    </citation>
    <scope>NUCLEOTIDE SEQUENCE [LARGE SCALE GENOMIC DNA]</scope>
    <source>
        <strain evidence="16 17">DSM 44272</strain>
    </source>
</reference>
<evidence type="ECO:0000256" key="4">
    <source>
        <dbReference type="ARBA" id="ARBA00022475"/>
    </source>
</evidence>
<evidence type="ECO:0000259" key="13">
    <source>
        <dbReference type="Pfam" id="PF00662"/>
    </source>
</evidence>
<dbReference type="InterPro" id="IPR050616">
    <property type="entry name" value="CPA3_Na-H_Antiporter_A"/>
</dbReference>
<evidence type="ECO:0000256" key="6">
    <source>
        <dbReference type="ARBA" id="ARBA00022989"/>
    </source>
</evidence>
<feature type="transmembrane region" description="Helical" evidence="11">
    <location>
        <begin position="332"/>
        <end position="353"/>
    </location>
</feature>
<dbReference type="PRINTS" id="PR01435">
    <property type="entry name" value="NPOXDRDTASE5"/>
</dbReference>
<feature type="transmembrane region" description="Helical" evidence="11">
    <location>
        <begin position="74"/>
        <end position="98"/>
    </location>
</feature>
<feature type="transmembrane region" description="Helical" evidence="11">
    <location>
        <begin position="757"/>
        <end position="775"/>
    </location>
</feature>
<feature type="transmembrane region" description="Helical" evidence="11">
    <location>
        <begin position="505"/>
        <end position="529"/>
    </location>
</feature>
<feature type="transmembrane region" description="Helical" evidence="11">
    <location>
        <begin position="408"/>
        <end position="428"/>
    </location>
</feature>
<feature type="transmembrane region" description="Helical" evidence="11">
    <location>
        <begin position="142"/>
        <end position="159"/>
    </location>
</feature>
<feature type="transmembrane region" description="Helical" evidence="11">
    <location>
        <begin position="601"/>
        <end position="618"/>
    </location>
</feature>
<feature type="transmembrane region" description="Helical" evidence="11">
    <location>
        <begin position="119"/>
        <end position="136"/>
    </location>
</feature>
<feature type="transmembrane region" description="Helical" evidence="11">
    <location>
        <begin position="625"/>
        <end position="643"/>
    </location>
</feature>
<dbReference type="PRINTS" id="PR01434">
    <property type="entry name" value="NADHDHGNASE5"/>
</dbReference>
<evidence type="ECO:0000256" key="3">
    <source>
        <dbReference type="ARBA" id="ARBA00022449"/>
    </source>
</evidence>
<dbReference type="Pfam" id="PF00361">
    <property type="entry name" value="Proton_antipo_M"/>
    <property type="match status" value="1"/>
</dbReference>
<feature type="transmembrane region" description="Helical" evidence="11">
    <location>
        <begin position="305"/>
        <end position="326"/>
    </location>
</feature>
<dbReference type="OrthoDB" id="9811798at2"/>
<name>A0A238USW8_9ACTN</name>